<gene>
    <name evidence="4" type="primary">rplL</name>
    <name evidence="8" type="ORF">ENO08_04745</name>
</gene>
<evidence type="ECO:0000259" key="7">
    <source>
        <dbReference type="Pfam" id="PF16320"/>
    </source>
</evidence>
<dbReference type="PANTHER" id="PTHR45987:SF4">
    <property type="entry name" value="LARGE RIBOSOMAL SUBUNIT PROTEIN BL12M"/>
    <property type="match status" value="1"/>
</dbReference>
<dbReference type="Pfam" id="PF00542">
    <property type="entry name" value="Ribosomal_L12"/>
    <property type="match status" value="1"/>
</dbReference>
<dbReference type="SUPFAM" id="SSF54736">
    <property type="entry name" value="ClpS-like"/>
    <property type="match status" value="1"/>
</dbReference>
<comment type="similarity">
    <text evidence="1 4">Belongs to the bacterial ribosomal protein bL12 family.</text>
</comment>
<dbReference type="GO" id="GO:0006412">
    <property type="term" value="P:translation"/>
    <property type="evidence" value="ECO:0007669"/>
    <property type="project" value="UniProtKB-UniRule"/>
</dbReference>
<feature type="compositionally biased region" description="Basic and acidic residues" evidence="5">
    <location>
        <begin position="1"/>
        <end position="38"/>
    </location>
</feature>
<dbReference type="GO" id="GO:0003729">
    <property type="term" value="F:mRNA binding"/>
    <property type="evidence" value="ECO:0007669"/>
    <property type="project" value="TreeGrafter"/>
</dbReference>
<evidence type="ECO:0000256" key="5">
    <source>
        <dbReference type="SAM" id="MobiDB-lite"/>
    </source>
</evidence>
<dbReference type="Gene3D" id="3.30.1390.10">
    <property type="match status" value="1"/>
</dbReference>
<dbReference type="InterPro" id="IPR008932">
    <property type="entry name" value="Ribosomal_bL12_oligo"/>
</dbReference>
<dbReference type="Proteomes" id="UP000886069">
    <property type="component" value="Unassembled WGS sequence"/>
</dbReference>
<dbReference type="AlphaFoldDB" id="A0A7V2AUX6"/>
<feature type="region of interest" description="Disordered" evidence="5">
    <location>
        <begin position="1"/>
        <end position="45"/>
    </location>
</feature>
<dbReference type="EMBL" id="DSEC01000335">
    <property type="protein sequence ID" value="HER43748.1"/>
    <property type="molecule type" value="Genomic_DNA"/>
</dbReference>
<dbReference type="CDD" id="cd00387">
    <property type="entry name" value="Ribosomal_L7_L12"/>
    <property type="match status" value="1"/>
</dbReference>
<comment type="subunit">
    <text evidence="4">Homodimer. Part of the ribosomal stalk of the 50S ribosomal subunit. Forms a multimeric L10(L12)X complex, where L10 forms an elongated spine to which 2 to 4 L12 dimers bind in a sequential fashion. Binds GTP-bound translation factors.</text>
</comment>
<sequence>MPAKKESAKKKDETKAEGTEEVKEEAVKEESAPKDEPKKKTKTGGNVDKILEMVETMTVLELSDLVKALEDKFGVTAAAPMAMMPGMMPAGAAAEAEEKTEFDVILKSVGEQKIQVIKVVRAITSLGLIEAKKLVEDAPSPIKEAVSKEEAEEIKKKVEEVGATVEIK</sequence>
<dbReference type="InterPro" id="IPR000206">
    <property type="entry name" value="Ribosomal_bL12"/>
</dbReference>
<keyword evidence="2 4" id="KW-0689">Ribosomal protein</keyword>
<evidence type="ECO:0000256" key="4">
    <source>
        <dbReference type="HAMAP-Rule" id="MF_00368"/>
    </source>
</evidence>
<evidence type="ECO:0000256" key="3">
    <source>
        <dbReference type="ARBA" id="ARBA00023274"/>
    </source>
</evidence>
<dbReference type="NCBIfam" id="TIGR00855">
    <property type="entry name" value="L12"/>
    <property type="match status" value="1"/>
</dbReference>
<reference evidence="8" key="1">
    <citation type="journal article" date="2020" name="mSystems">
        <title>Genome- and Community-Level Interaction Insights into Carbon Utilization and Element Cycling Functions of Hydrothermarchaeota in Hydrothermal Sediment.</title>
        <authorList>
            <person name="Zhou Z."/>
            <person name="Liu Y."/>
            <person name="Xu W."/>
            <person name="Pan J."/>
            <person name="Luo Z.H."/>
            <person name="Li M."/>
        </authorList>
    </citation>
    <scope>NUCLEOTIDE SEQUENCE [LARGE SCALE GENOMIC DNA]</scope>
    <source>
        <strain evidence="8">SpSt-1233</strain>
    </source>
</reference>
<dbReference type="Pfam" id="PF16320">
    <property type="entry name" value="Ribosomal_L12_N"/>
    <property type="match status" value="1"/>
</dbReference>
<feature type="domain" description="Large ribosomal subunit protein bL12 oligomerization" evidence="7">
    <location>
        <begin position="48"/>
        <end position="94"/>
    </location>
</feature>
<dbReference type="GO" id="GO:0003735">
    <property type="term" value="F:structural constituent of ribosome"/>
    <property type="evidence" value="ECO:0007669"/>
    <property type="project" value="InterPro"/>
</dbReference>
<evidence type="ECO:0000313" key="8">
    <source>
        <dbReference type="EMBL" id="HER43748.1"/>
    </source>
</evidence>
<dbReference type="GO" id="GO:0022625">
    <property type="term" value="C:cytosolic large ribosomal subunit"/>
    <property type="evidence" value="ECO:0007669"/>
    <property type="project" value="TreeGrafter"/>
</dbReference>
<comment type="function">
    <text evidence="4">Forms part of the ribosomal stalk which helps the ribosome interact with GTP-bound translation factors. Is thus essential for accurate translation.</text>
</comment>
<evidence type="ECO:0000256" key="2">
    <source>
        <dbReference type="ARBA" id="ARBA00022980"/>
    </source>
</evidence>
<evidence type="ECO:0000259" key="6">
    <source>
        <dbReference type="Pfam" id="PF00542"/>
    </source>
</evidence>
<organism evidence="8">
    <name type="scientific">Eiseniibacteriota bacterium</name>
    <dbReference type="NCBI Taxonomy" id="2212470"/>
    <lineage>
        <taxon>Bacteria</taxon>
        <taxon>Candidatus Eiseniibacteriota</taxon>
    </lineage>
</organism>
<comment type="caution">
    <text evidence="8">The sequence shown here is derived from an EMBL/GenBank/DDBJ whole genome shotgun (WGS) entry which is preliminary data.</text>
</comment>
<dbReference type="InterPro" id="IPR014719">
    <property type="entry name" value="Ribosomal_bL12_C/ClpS-like"/>
</dbReference>
<evidence type="ECO:0000256" key="1">
    <source>
        <dbReference type="ARBA" id="ARBA00007197"/>
    </source>
</evidence>
<name>A0A7V2AUX6_UNCEI</name>
<dbReference type="Gene3D" id="1.20.5.710">
    <property type="entry name" value="Single helix bin"/>
    <property type="match status" value="1"/>
</dbReference>
<dbReference type="FunFam" id="3.30.1390.10:FF:000001">
    <property type="entry name" value="50S ribosomal protein L7/L12"/>
    <property type="match status" value="1"/>
</dbReference>
<dbReference type="InterPro" id="IPR013823">
    <property type="entry name" value="Ribosomal_bL12_C"/>
</dbReference>
<keyword evidence="3 4" id="KW-0687">Ribonucleoprotein</keyword>
<proteinExistence type="inferred from homology"/>
<feature type="domain" description="Large ribosomal subunit protein bL12 C-terminal" evidence="6">
    <location>
        <begin position="102"/>
        <end position="168"/>
    </location>
</feature>
<dbReference type="PANTHER" id="PTHR45987">
    <property type="entry name" value="39S RIBOSOMAL PROTEIN L12"/>
    <property type="match status" value="1"/>
</dbReference>
<accession>A0A7V2AUX6</accession>
<dbReference type="InterPro" id="IPR036235">
    <property type="entry name" value="Ribosomal_bL12_oligo_N_sf"/>
</dbReference>
<protein>
    <recommendedName>
        <fullName evidence="4">Large ribosomal subunit protein bL12</fullName>
    </recommendedName>
</protein>
<dbReference type="HAMAP" id="MF_00368">
    <property type="entry name" value="Ribosomal_bL12"/>
    <property type="match status" value="1"/>
</dbReference>
<dbReference type="SUPFAM" id="SSF48300">
    <property type="entry name" value="Ribosomal protein L7/12, oligomerisation (N-terminal) domain"/>
    <property type="match status" value="1"/>
</dbReference>